<dbReference type="InterPro" id="IPR024134">
    <property type="entry name" value="SOD_Cu/Zn_/chaperone"/>
</dbReference>
<dbReference type="EMBL" id="AP025730">
    <property type="protein sequence ID" value="BDI03300.1"/>
    <property type="molecule type" value="Genomic_DNA"/>
</dbReference>
<name>A0ABM7YGI3_9BURK</name>
<dbReference type="PROSITE" id="PS51257">
    <property type="entry name" value="PROKAR_LIPOPROTEIN"/>
    <property type="match status" value="1"/>
</dbReference>
<feature type="domain" description="Superoxide dismutase copper/zinc binding" evidence="5">
    <location>
        <begin position="58"/>
        <end position="187"/>
    </location>
</feature>
<comment type="similarity">
    <text evidence="1 2">Belongs to the Cu-Zn superoxide dismutase family.</text>
</comment>
<dbReference type="PROSITE" id="PS00087">
    <property type="entry name" value="SOD_CU_ZN_1"/>
    <property type="match status" value="1"/>
</dbReference>
<evidence type="ECO:0000313" key="6">
    <source>
        <dbReference type="EMBL" id="BDI03300.1"/>
    </source>
</evidence>
<feature type="chain" id="PRO_5045942538" description="Superoxide dismutase [Cu-Zn]" evidence="4">
    <location>
        <begin position="19"/>
        <end position="191"/>
    </location>
</feature>
<evidence type="ECO:0000313" key="7">
    <source>
        <dbReference type="Proteomes" id="UP001057498"/>
    </source>
</evidence>
<evidence type="ECO:0000256" key="1">
    <source>
        <dbReference type="ARBA" id="ARBA00010457"/>
    </source>
</evidence>
<dbReference type="EC" id="1.15.1.1" evidence="2"/>
<evidence type="ECO:0000256" key="2">
    <source>
        <dbReference type="RuleBase" id="RU000393"/>
    </source>
</evidence>
<evidence type="ECO:0000256" key="4">
    <source>
        <dbReference type="SAM" id="SignalP"/>
    </source>
</evidence>
<keyword evidence="2" id="KW-0560">Oxidoreductase</keyword>
<dbReference type="SUPFAM" id="SSF49329">
    <property type="entry name" value="Cu,Zn superoxide dismutase-like"/>
    <property type="match status" value="1"/>
</dbReference>
<organism evidence="6 7">
    <name type="scientific">Sphaerotilus microaerophilus</name>
    <dbReference type="NCBI Taxonomy" id="2914710"/>
    <lineage>
        <taxon>Bacteria</taxon>
        <taxon>Pseudomonadati</taxon>
        <taxon>Pseudomonadota</taxon>
        <taxon>Betaproteobacteria</taxon>
        <taxon>Burkholderiales</taxon>
        <taxon>Sphaerotilaceae</taxon>
        <taxon>Sphaerotilus</taxon>
    </lineage>
</organism>
<dbReference type="InterPro" id="IPR036423">
    <property type="entry name" value="SOD-like_Cu/Zn_dom_sf"/>
</dbReference>
<comment type="cofactor">
    <cofactor evidence="2">
        <name>Cu cation</name>
        <dbReference type="ChEBI" id="CHEBI:23378"/>
    </cofactor>
    <text evidence="2">Binds 1 copper ion per subunit.</text>
</comment>
<feature type="signal peptide" evidence="4">
    <location>
        <begin position="1"/>
        <end position="18"/>
    </location>
</feature>
<evidence type="ECO:0000256" key="3">
    <source>
        <dbReference type="SAM" id="MobiDB-lite"/>
    </source>
</evidence>
<comment type="catalytic activity">
    <reaction evidence="2">
        <text>2 superoxide + 2 H(+) = H2O2 + O2</text>
        <dbReference type="Rhea" id="RHEA:20696"/>
        <dbReference type="ChEBI" id="CHEBI:15378"/>
        <dbReference type="ChEBI" id="CHEBI:15379"/>
        <dbReference type="ChEBI" id="CHEBI:16240"/>
        <dbReference type="ChEBI" id="CHEBI:18421"/>
        <dbReference type="EC" id="1.15.1.1"/>
    </reaction>
</comment>
<dbReference type="CDD" id="cd00305">
    <property type="entry name" value="Cu-Zn_Superoxide_Dismutase"/>
    <property type="match status" value="1"/>
</dbReference>
<dbReference type="InterPro" id="IPR018152">
    <property type="entry name" value="SOD_Cu/Zn_BS"/>
</dbReference>
<keyword evidence="4" id="KW-0732">Signal</keyword>
<keyword evidence="2" id="KW-0186">Copper</keyword>
<dbReference type="Gene3D" id="2.60.40.200">
    <property type="entry name" value="Superoxide dismutase, copper/zinc binding domain"/>
    <property type="match status" value="1"/>
</dbReference>
<dbReference type="Pfam" id="PF00080">
    <property type="entry name" value="Sod_Cu"/>
    <property type="match status" value="1"/>
</dbReference>
<gene>
    <name evidence="6" type="ORF">CATMQ487_02700</name>
</gene>
<dbReference type="Proteomes" id="UP001057498">
    <property type="component" value="Chromosome"/>
</dbReference>
<reference evidence="6" key="1">
    <citation type="submission" date="2022-04" db="EMBL/GenBank/DDBJ databases">
        <title>Whole genome sequence of Sphaerotilus sp. FB-5.</title>
        <authorList>
            <person name="Takeda M."/>
            <person name="Narihara S."/>
            <person name="Akimoto M."/>
            <person name="Akimoto R."/>
            <person name="Nishiyashiki S."/>
            <person name="Murakami T."/>
        </authorList>
    </citation>
    <scope>NUCLEOTIDE SEQUENCE</scope>
    <source>
        <strain evidence="6">FB-5</strain>
    </source>
</reference>
<feature type="region of interest" description="Disordered" evidence="3">
    <location>
        <begin position="105"/>
        <end position="124"/>
    </location>
</feature>
<dbReference type="InterPro" id="IPR001424">
    <property type="entry name" value="SOD_Cu_Zn_dom"/>
</dbReference>
<dbReference type="PANTHER" id="PTHR10003">
    <property type="entry name" value="SUPEROXIDE DISMUTASE CU-ZN -RELATED"/>
    <property type="match status" value="1"/>
</dbReference>
<feature type="region of interest" description="Disordered" evidence="3">
    <location>
        <begin position="26"/>
        <end position="49"/>
    </location>
</feature>
<protein>
    <recommendedName>
        <fullName evidence="2">Superoxide dismutase [Cu-Zn]</fullName>
        <ecNumber evidence="2">1.15.1.1</ecNumber>
    </recommendedName>
</protein>
<sequence>MRPAALLLPLVIATVALTGCTAMHRHGDHEGHGHHDHAHHGGSPAAHAKLEATRGHSVSGMVMFHQEEGGVFMHARLSGLTPGQEHGFHIHEKGDCSSGDGLSAGGHFNPAGKPHGPQDAEHHAGDLPALKADANGKADLRVKLPGLGIGSGVADIVGRGLIVHAQPDDYRTQPTGNSGARVACAVIARMD</sequence>
<dbReference type="RefSeq" id="WP_251971594.1">
    <property type="nucleotide sequence ID" value="NZ_AP025730.1"/>
</dbReference>
<accession>A0ABM7YGI3</accession>
<proteinExistence type="inferred from homology"/>
<evidence type="ECO:0000259" key="5">
    <source>
        <dbReference type="Pfam" id="PF00080"/>
    </source>
</evidence>
<keyword evidence="2" id="KW-0479">Metal-binding</keyword>
<keyword evidence="2" id="KW-0862">Zinc</keyword>
<dbReference type="PROSITE" id="PS00332">
    <property type="entry name" value="SOD_CU_ZN_2"/>
    <property type="match status" value="1"/>
</dbReference>
<comment type="function">
    <text evidence="2">Destroys radicals which are normally produced within the cells and which are toxic to biological systems.</text>
</comment>
<keyword evidence="7" id="KW-1185">Reference proteome</keyword>
<comment type="cofactor">
    <cofactor evidence="2">
        <name>Zn(2+)</name>
        <dbReference type="ChEBI" id="CHEBI:29105"/>
    </cofactor>
    <text evidence="2">Binds 1 zinc ion per subunit.</text>
</comment>